<reference evidence="1" key="1">
    <citation type="submission" date="2020-06" db="EMBL/GenBank/DDBJ databases">
        <title>WGS assembly of Ceratodon purpureus strain R40.</title>
        <authorList>
            <person name="Carey S.B."/>
            <person name="Jenkins J."/>
            <person name="Shu S."/>
            <person name="Lovell J.T."/>
            <person name="Sreedasyam A."/>
            <person name="Maumus F."/>
            <person name="Tiley G.P."/>
            <person name="Fernandez-Pozo N."/>
            <person name="Barry K."/>
            <person name="Chen C."/>
            <person name="Wang M."/>
            <person name="Lipzen A."/>
            <person name="Daum C."/>
            <person name="Saski C.A."/>
            <person name="Payton A.C."/>
            <person name="Mcbreen J.C."/>
            <person name="Conrad R.E."/>
            <person name="Kollar L.M."/>
            <person name="Olsson S."/>
            <person name="Huttunen S."/>
            <person name="Landis J.B."/>
            <person name="Wickett N.J."/>
            <person name="Johnson M.G."/>
            <person name="Rensing S.A."/>
            <person name="Grimwood J."/>
            <person name="Schmutz J."/>
            <person name="Mcdaniel S.F."/>
        </authorList>
    </citation>
    <scope>NUCLEOTIDE SEQUENCE</scope>
    <source>
        <strain evidence="1">R40</strain>
    </source>
</reference>
<keyword evidence="2" id="KW-1185">Reference proteome</keyword>
<evidence type="ECO:0000313" key="2">
    <source>
        <dbReference type="Proteomes" id="UP000822688"/>
    </source>
</evidence>
<sequence length="106" mass="12054">MRIHVSFCQLGCNSKISQLRRPLFCCKNVGALDISMDNTLFVQIHQSFQNLGNVNGNQRLRVRPKFAGFDDASQRSVFHKLENDIQMCFGLKGTLILNDVPMIQIL</sequence>
<dbReference type="Proteomes" id="UP000822688">
    <property type="component" value="Chromosome 1"/>
</dbReference>
<protein>
    <submittedName>
        <fullName evidence="1">Uncharacterized protein</fullName>
    </submittedName>
</protein>
<dbReference type="EMBL" id="CM026421">
    <property type="protein sequence ID" value="KAG0589166.1"/>
    <property type="molecule type" value="Genomic_DNA"/>
</dbReference>
<proteinExistence type="predicted"/>
<feature type="non-terminal residue" evidence="1">
    <location>
        <position position="106"/>
    </location>
</feature>
<accession>A0A8T0J270</accession>
<gene>
    <name evidence="1" type="ORF">KC19_1G000300</name>
</gene>
<organism evidence="1 2">
    <name type="scientific">Ceratodon purpureus</name>
    <name type="common">Fire moss</name>
    <name type="synonym">Dicranum purpureum</name>
    <dbReference type="NCBI Taxonomy" id="3225"/>
    <lineage>
        <taxon>Eukaryota</taxon>
        <taxon>Viridiplantae</taxon>
        <taxon>Streptophyta</taxon>
        <taxon>Embryophyta</taxon>
        <taxon>Bryophyta</taxon>
        <taxon>Bryophytina</taxon>
        <taxon>Bryopsida</taxon>
        <taxon>Dicranidae</taxon>
        <taxon>Pseudoditrichales</taxon>
        <taxon>Ditrichaceae</taxon>
        <taxon>Ceratodon</taxon>
    </lineage>
</organism>
<name>A0A8T0J270_CERPU</name>
<evidence type="ECO:0000313" key="1">
    <source>
        <dbReference type="EMBL" id="KAG0589166.1"/>
    </source>
</evidence>
<dbReference type="AlphaFoldDB" id="A0A8T0J270"/>
<comment type="caution">
    <text evidence="1">The sequence shown here is derived from an EMBL/GenBank/DDBJ whole genome shotgun (WGS) entry which is preliminary data.</text>
</comment>